<dbReference type="GO" id="GO:0015031">
    <property type="term" value="P:protein transport"/>
    <property type="evidence" value="ECO:0007669"/>
    <property type="project" value="InterPro"/>
</dbReference>
<feature type="non-terminal residue" evidence="2">
    <location>
        <position position="83"/>
    </location>
</feature>
<sequence>MNFLRIILLLLLINFKAYALIEVDITRGNLNPLPIAVSPLTSDKKSLLEFEKILKIKDIGAEISLVVENNLKQTGLFNPLEKD</sequence>
<name>A0A383C4M6_9ZZZZ</name>
<dbReference type="Gene3D" id="3.40.50.10070">
    <property type="entry name" value="TolB, N-terminal domain"/>
    <property type="match status" value="1"/>
</dbReference>
<evidence type="ECO:0000259" key="1">
    <source>
        <dbReference type="Pfam" id="PF04052"/>
    </source>
</evidence>
<dbReference type="AlphaFoldDB" id="A0A383C4M6"/>
<evidence type="ECO:0000313" key="2">
    <source>
        <dbReference type="EMBL" id="SVE27386.1"/>
    </source>
</evidence>
<dbReference type="InterPro" id="IPR007195">
    <property type="entry name" value="TolB_N"/>
</dbReference>
<proteinExistence type="predicted"/>
<dbReference type="SUPFAM" id="SSF52964">
    <property type="entry name" value="TolB, N-terminal domain"/>
    <property type="match status" value="1"/>
</dbReference>
<reference evidence="2" key="1">
    <citation type="submission" date="2018-05" db="EMBL/GenBank/DDBJ databases">
        <authorList>
            <person name="Lanie J.A."/>
            <person name="Ng W.-L."/>
            <person name="Kazmierczak K.M."/>
            <person name="Andrzejewski T.M."/>
            <person name="Davidsen T.M."/>
            <person name="Wayne K.J."/>
            <person name="Tettelin H."/>
            <person name="Glass J.I."/>
            <person name="Rusch D."/>
            <person name="Podicherti R."/>
            <person name="Tsui H.-C.T."/>
            <person name="Winkler M.E."/>
        </authorList>
    </citation>
    <scope>NUCLEOTIDE SEQUENCE</scope>
</reference>
<protein>
    <recommendedName>
        <fullName evidence="1">TolB N-terminal domain-containing protein</fullName>
    </recommendedName>
</protein>
<dbReference type="GO" id="GO:0042597">
    <property type="term" value="C:periplasmic space"/>
    <property type="evidence" value="ECO:0007669"/>
    <property type="project" value="InterPro"/>
</dbReference>
<accession>A0A383C4M6</accession>
<dbReference type="Pfam" id="PF04052">
    <property type="entry name" value="TolB_N"/>
    <property type="match status" value="1"/>
</dbReference>
<feature type="domain" description="TolB N-terminal" evidence="1">
    <location>
        <begin position="22"/>
        <end position="82"/>
    </location>
</feature>
<gene>
    <name evidence="2" type="ORF">METZ01_LOCUS480240</name>
</gene>
<organism evidence="2">
    <name type="scientific">marine metagenome</name>
    <dbReference type="NCBI Taxonomy" id="408172"/>
    <lineage>
        <taxon>unclassified sequences</taxon>
        <taxon>metagenomes</taxon>
        <taxon>ecological metagenomes</taxon>
    </lineage>
</organism>
<dbReference type="EMBL" id="UINC01205969">
    <property type="protein sequence ID" value="SVE27386.1"/>
    <property type="molecule type" value="Genomic_DNA"/>
</dbReference>